<dbReference type="InterPro" id="IPR050833">
    <property type="entry name" value="Poly_Biosynth_Transport"/>
</dbReference>
<dbReference type="RefSeq" id="WP_216416298.1">
    <property type="nucleotide sequence ID" value="NZ_JAHLQK010000003.1"/>
</dbReference>
<feature type="transmembrane region" description="Helical" evidence="6">
    <location>
        <begin position="396"/>
        <end position="416"/>
    </location>
</feature>
<sequence length="532" mass="56899">MKKDTFLKGAFILGMAGILVKIVGAFFRIPLVNIIGSEGVGYYQVAYPIYTFLLSFSAAGFPTAISKLVSEKRARGNIRGGHRVFQVSFGILAVLGLVSFLVLGLGARFLVDHFIKSPSSYYSVLALAPALLFIPLMAAYRGYFQGLKDMTPTAVSQVIEQIGRVVLGLGLATFLLSRGTEYAAAGASFGATAGGIAGLITMLVIYFRQKNKIFSEFQPIEQYEEESVGTITKDLLRIALPITIGAAVLPLINMIDSMVVLRRLQAIGFSYEQANSLFGQLTGMAVTLIQLPPVLTAALSMSIVPVIAESMVKNEIKSVQSDIKSAFRVSLLIGLPSFVGLAVLSTPIMTMLFPKEPASAGQVLLFLSFATLSLSLVQTLTGILQGVGKPEIPVRNLLIGALSKLVVTYTLAGIPWLNVKGAALGTVTAYTVATILNFIAVKKYTKVKFEFVQFALKPIISVGIMGVVVYLAYSIVYPILGNTLSTAISIAVGGTIYGLMLLITGTIVEEDFALLPKGDKLAKVLRKAKLLK</sequence>
<feature type="transmembrane region" description="Helical" evidence="6">
    <location>
        <begin position="422"/>
        <end position="441"/>
    </location>
</feature>
<gene>
    <name evidence="7" type="ORF">KQI88_08715</name>
</gene>
<evidence type="ECO:0000313" key="7">
    <source>
        <dbReference type="EMBL" id="MBU5676497.1"/>
    </source>
</evidence>
<feature type="transmembrane region" description="Helical" evidence="6">
    <location>
        <begin position="161"/>
        <end position="177"/>
    </location>
</feature>
<feature type="transmembrane region" description="Helical" evidence="6">
    <location>
        <begin position="87"/>
        <end position="109"/>
    </location>
</feature>
<feature type="transmembrane region" description="Helical" evidence="6">
    <location>
        <begin position="12"/>
        <end position="35"/>
    </location>
</feature>
<dbReference type="PIRSF" id="PIRSF038958">
    <property type="entry name" value="PG_synth_SpoVB"/>
    <property type="match status" value="1"/>
</dbReference>
<evidence type="ECO:0000256" key="1">
    <source>
        <dbReference type="ARBA" id="ARBA00004651"/>
    </source>
</evidence>
<feature type="transmembrane region" description="Helical" evidence="6">
    <location>
        <begin position="364"/>
        <end position="384"/>
    </location>
</feature>
<evidence type="ECO:0000256" key="6">
    <source>
        <dbReference type="SAM" id="Phobius"/>
    </source>
</evidence>
<evidence type="ECO:0000313" key="8">
    <source>
        <dbReference type="Proteomes" id="UP000779508"/>
    </source>
</evidence>
<dbReference type="Proteomes" id="UP000779508">
    <property type="component" value="Unassembled WGS sequence"/>
</dbReference>
<comment type="caution">
    <text evidence="7">The sequence shown here is derived from an EMBL/GenBank/DDBJ whole genome shotgun (WGS) entry which is preliminary data.</text>
</comment>
<name>A0ABS6G203_9FIRM</name>
<evidence type="ECO:0000256" key="5">
    <source>
        <dbReference type="ARBA" id="ARBA00023136"/>
    </source>
</evidence>
<feature type="transmembrane region" description="Helical" evidence="6">
    <location>
        <begin position="462"/>
        <end position="480"/>
    </location>
</feature>
<evidence type="ECO:0000256" key="2">
    <source>
        <dbReference type="ARBA" id="ARBA00022475"/>
    </source>
</evidence>
<dbReference type="PANTHER" id="PTHR30250:SF21">
    <property type="entry name" value="LIPID II FLIPPASE MURJ"/>
    <property type="match status" value="1"/>
</dbReference>
<keyword evidence="2" id="KW-1003">Cell membrane</keyword>
<dbReference type="InterPro" id="IPR002797">
    <property type="entry name" value="Polysacc_synth"/>
</dbReference>
<protein>
    <submittedName>
        <fullName evidence="7">Polysaccharide biosynthesis protein</fullName>
    </submittedName>
</protein>
<feature type="transmembrane region" description="Helical" evidence="6">
    <location>
        <begin position="238"/>
        <end position="261"/>
    </location>
</feature>
<reference evidence="7 8" key="1">
    <citation type="submission" date="2021-06" db="EMBL/GenBank/DDBJ databases">
        <authorList>
            <person name="Sun Q."/>
            <person name="Li D."/>
        </authorList>
    </citation>
    <scope>NUCLEOTIDE SEQUENCE [LARGE SCALE GENOMIC DNA]</scope>
    <source>
        <strain evidence="7 8">MSJ-5</strain>
    </source>
</reference>
<dbReference type="InterPro" id="IPR024923">
    <property type="entry name" value="PG_synth_SpoVB"/>
</dbReference>
<dbReference type="PANTHER" id="PTHR30250">
    <property type="entry name" value="PST FAMILY PREDICTED COLANIC ACID TRANSPORTER"/>
    <property type="match status" value="1"/>
</dbReference>
<feature type="transmembrane region" description="Helical" evidence="6">
    <location>
        <begin position="486"/>
        <end position="508"/>
    </location>
</feature>
<feature type="transmembrane region" description="Helical" evidence="6">
    <location>
        <begin position="47"/>
        <end position="66"/>
    </location>
</feature>
<feature type="transmembrane region" description="Helical" evidence="6">
    <location>
        <begin position="329"/>
        <end position="352"/>
    </location>
</feature>
<dbReference type="EMBL" id="JAHLQK010000003">
    <property type="protein sequence ID" value="MBU5676497.1"/>
    <property type="molecule type" value="Genomic_DNA"/>
</dbReference>
<keyword evidence="4 6" id="KW-1133">Transmembrane helix</keyword>
<dbReference type="Pfam" id="PF01943">
    <property type="entry name" value="Polysacc_synt"/>
    <property type="match status" value="1"/>
</dbReference>
<feature type="transmembrane region" description="Helical" evidence="6">
    <location>
        <begin position="121"/>
        <end position="140"/>
    </location>
</feature>
<keyword evidence="8" id="KW-1185">Reference proteome</keyword>
<dbReference type="CDD" id="cd13124">
    <property type="entry name" value="MATE_SpoVB_like"/>
    <property type="match status" value="1"/>
</dbReference>
<evidence type="ECO:0000256" key="4">
    <source>
        <dbReference type="ARBA" id="ARBA00022989"/>
    </source>
</evidence>
<proteinExistence type="predicted"/>
<organism evidence="7 8">
    <name type="scientific">Alkaliphilus flagellatus</name>
    <dbReference type="NCBI Taxonomy" id="2841507"/>
    <lineage>
        <taxon>Bacteria</taxon>
        <taxon>Bacillati</taxon>
        <taxon>Bacillota</taxon>
        <taxon>Clostridia</taxon>
        <taxon>Peptostreptococcales</taxon>
        <taxon>Natronincolaceae</taxon>
        <taxon>Alkaliphilus</taxon>
    </lineage>
</organism>
<feature type="transmembrane region" description="Helical" evidence="6">
    <location>
        <begin position="183"/>
        <end position="207"/>
    </location>
</feature>
<evidence type="ECO:0000256" key="3">
    <source>
        <dbReference type="ARBA" id="ARBA00022692"/>
    </source>
</evidence>
<comment type="subcellular location">
    <subcellularLocation>
        <location evidence="1">Cell membrane</location>
        <topology evidence="1">Multi-pass membrane protein</topology>
    </subcellularLocation>
</comment>
<keyword evidence="5 6" id="KW-0472">Membrane</keyword>
<keyword evidence="3 6" id="KW-0812">Transmembrane</keyword>
<feature type="transmembrane region" description="Helical" evidence="6">
    <location>
        <begin position="281"/>
        <end position="308"/>
    </location>
</feature>
<accession>A0ABS6G203</accession>